<name>A0A316EWL3_9BURK</name>
<evidence type="ECO:0000313" key="3">
    <source>
        <dbReference type="Proteomes" id="UP000245754"/>
    </source>
</evidence>
<protein>
    <submittedName>
        <fullName evidence="2">Uncharacterized protein</fullName>
    </submittedName>
</protein>
<feature type="region of interest" description="Disordered" evidence="1">
    <location>
        <begin position="211"/>
        <end position="242"/>
    </location>
</feature>
<keyword evidence="3" id="KW-1185">Reference proteome</keyword>
<feature type="compositionally biased region" description="Polar residues" evidence="1">
    <location>
        <begin position="7"/>
        <end position="19"/>
    </location>
</feature>
<accession>A0A316EWL3</accession>
<organism evidence="2 3">
    <name type="scientific">Cupriavidus plantarum</name>
    <dbReference type="NCBI Taxonomy" id="942865"/>
    <lineage>
        <taxon>Bacteria</taxon>
        <taxon>Pseudomonadati</taxon>
        <taxon>Pseudomonadota</taxon>
        <taxon>Betaproteobacteria</taxon>
        <taxon>Burkholderiales</taxon>
        <taxon>Burkholderiaceae</taxon>
        <taxon>Cupriavidus</taxon>
    </lineage>
</organism>
<gene>
    <name evidence="2" type="ORF">C7419_10189</name>
</gene>
<feature type="region of interest" description="Disordered" evidence="1">
    <location>
        <begin position="1"/>
        <end position="54"/>
    </location>
</feature>
<comment type="caution">
    <text evidence="2">The sequence shown here is derived from an EMBL/GenBank/DDBJ whole genome shotgun (WGS) entry which is preliminary data.</text>
</comment>
<sequence length="242" mass="27122">MRVRTMPNVSSMPSGSETPTHAVGRCQPVRRASRDGSNVGGDGNGNADGNGNVWMSADRWQRSKSDLANASVARREDEVDGWWRVSDRTNAASCRDKPLRWRITHPRRARARSHARRRDWRTRARASCATCRHAARATVFDARDGGPTPPHHACRDGAPRLHARSSRLPQTSYSCGFRADASQCSEGMSRVSRTIRATSRAVVARCADNVRDGRNRALPRSEIERGKELRRVDRSREQEDVR</sequence>
<evidence type="ECO:0000313" key="2">
    <source>
        <dbReference type="EMBL" id="PWK36235.1"/>
    </source>
</evidence>
<evidence type="ECO:0000256" key="1">
    <source>
        <dbReference type="SAM" id="MobiDB-lite"/>
    </source>
</evidence>
<dbReference type="Proteomes" id="UP000245754">
    <property type="component" value="Unassembled WGS sequence"/>
</dbReference>
<reference evidence="2 3" key="1">
    <citation type="submission" date="2018-05" db="EMBL/GenBank/DDBJ databases">
        <title>Genomic Encyclopedia of Type Strains, Phase IV (KMG-V): Genome sequencing to study the core and pangenomes of soil and plant-associated prokaryotes.</title>
        <authorList>
            <person name="Whitman W."/>
        </authorList>
    </citation>
    <scope>NUCLEOTIDE SEQUENCE [LARGE SCALE GENOMIC DNA]</scope>
    <source>
        <strain evidence="2 3">SLV-132</strain>
    </source>
</reference>
<dbReference type="EMBL" id="QGGT01000001">
    <property type="protein sequence ID" value="PWK36235.1"/>
    <property type="molecule type" value="Genomic_DNA"/>
</dbReference>
<proteinExistence type="predicted"/>
<dbReference type="AlphaFoldDB" id="A0A316EWL3"/>
<feature type="compositionally biased region" description="Gly residues" evidence="1">
    <location>
        <begin position="38"/>
        <end position="48"/>
    </location>
</feature>